<evidence type="ECO:0000313" key="2">
    <source>
        <dbReference type="EMBL" id="CAI2362031.1"/>
    </source>
</evidence>
<feature type="region of interest" description="Disordered" evidence="1">
    <location>
        <begin position="540"/>
        <end position="567"/>
    </location>
</feature>
<reference evidence="2" key="1">
    <citation type="submission" date="2023-07" db="EMBL/GenBank/DDBJ databases">
        <authorList>
            <consortium name="AG Swart"/>
            <person name="Singh M."/>
            <person name="Singh A."/>
            <person name="Seah K."/>
            <person name="Emmerich C."/>
        </authorList>
    </citation>
    <scope>NUCLEOTIDE SEQUENCE</scope>
    <source>
        <strain evidence="2">DP1</strain>
    </source>
</reference>
<dbReference type="Proteomes" id="UP001295684">
    <property type="component" value="Unassembled WGS sequence"/>
</dbReference>
<evidence type="ECO:0000256" key="1">
    <source>
        <dbReference type="SAM" id="MobiDB-lite"/>
    </source>
</evidence>
<sequence length="582" mass="67626">MDRAALDQHLKPLQMQFDEYREKTDSAHRSIMSIRGEFNIISEQVFETQRKIEEILGTLHKIDEKADKDDLQKTNTRFQDFVPYYEYKEIVESLKELAKQSDLDQASVDIQHLEEQVNFLSQTLKIKLRYTKDEIKDIFKTTRAEIDAHLQSTYCPINVFNMENKMKKDSIESLSESSSNYKSVISDFSNKLRSLELKIANKAEKSDVKVKTDALWKNFDNCCQYEHIERVKLRVEPLAETCSRRLERFTRDNQEMKNIINRFDEILLEKASKFSVDKLVEKIRDYATETSLEEMTNNVGQLKLDFEQKMEHLQESIDHKQSEIAQDLESKLEHGQNIIKKQVIEHLGETPLTIEEIRELLSTKADKADLGILDKTKTDKYETDNFKEVVKSLTIKNDHILTLLIEGFKIDIDSKLAPEHNLINKKATVLSQLIGLYNWSRKKDTDLLELDIPGPIGPKSAKRNLNLKLKKNKFSFCAKRESCPHNPYSSENFDDAANLSKFGHKIFPRQASNLLQKSKNLGKSRIGSFKALRCRTSHNSRSYSRVSSRERHLRRHQRLSDPGVQKPTIQVQESVKSLKENA</sequence>
<evidence type="ECO:0000313" key="3">
    <source>
        <dbReference type="Proteomes" id="UP001295684"/>
    </source>
</evidence>
<dbReference type="EMBL" id="CAMPGE010003207">
    <property type="protein sequence ID" value="CAI2362031.1"/>
    <property type="molecule type" value="Genomic_DNA"/>
</dbReference>
<proteinExistence type="predicted"/>
<protein>
    <submittedName>
        <fullName evidence="2">Uncharacterized protein</fullName>
    </submittedName>
</protein>
<comment type="caution">
    <text evidence="2">The sequence shown here is derived from an EMBL/GenBank/DDBJ whole genome shotgun (WGS) entry which is preliminary data.</text>
</comment>
<keyword evidence="3" id="KW-1185">Reference proteome</keyword>
<gene>
    <name evidence="2" type="ORF">ECRASSUSDP1_LOCUS3348</name>
</gene>
<dbReference type="AlphaFoldDB" id="A0AAD1U4V5"/>
<accession>A0AAD1U4V5</accession>
<organism evidence="2 3">
    <name type="scientific">Euplotes crassus</name>
    <dbReference type="NCBI Taxonomy" id="5936"/>
    <lineage>
        <taxon>Eukaryota</taxon>
        <taxon>Sar</taxon>
        <taxon>Alveolata</taxon>
        <taxon>Ciliophora</taxon>
        <taxon>Intramacronucleata</taxon>
        <taxon>Spirotrichea</taxon>
        <taxon>Hypotrichia</taxon>
        <taxon>Euplotida</taxon>
        <taxon>Euplotidae</taxon>
        <taxon>Moneuplotes</taxon>
    </lineage>
</organism>
<name>A0AAD1U4V5_EUPCR</name>